<reference evidence="1 2" key="1">
    <citation type="journal article" date="2014" name="BMC Genomics">
        <title>Comparison of environmental and isolate Sulfobacillus genomes reveals diverse carbon, sulfur, nitrogen, and hydrogen metabolisms.</title>
        <authorList>
            <person name="Justice N.B."/>
            <person name="Norman A."/>
            <person name="Brown C.T."/>
            <person name="Singh A."/>
            <person name="Thomas B.C."/>
            <person name="Banfield J.F."/>
        </authorList>
    </citation>
    <scope>NUCLEOTIDE SEQUENCE [LARGE SCALE GENOMIC DNA]</scope>
    <source>
        <strain evidence="1">AMDSBA3</strain>
    </source>
</reference>
<name>A0A2T2WH58_9FIRM</name>
<comment type="caution">
    <text evidence="1">The sequence shown here is derived from an EMBL/GenBank/DDBJ whole genome shotgun (WGS) entry which is preliminary data.</text>
</comment>
<evidence type="ECO:0000313" key="1">
    <source>
        <dbReference type="EMBL" id="PSR21574.1"/>
    </source>
</evidence>
<evidence type="ECO:0008006" key="3">
    <source>
        <dbReference type="Google" id="ProtNLM"/>
    </source>
</evidence>
<sequence>MVVSIDESQDTERFVLRAIATPDMVTAQGIVGDLRKAARQLHVALHEFHEADLYRDHPRLLTRSLELMSTAKRKKHPYPRREVCFLGTYYIKASTEQHKPTLTQRRMLTVYFELLQALIWALPLTPQEKLTVICDWFQGCLTLQSAVDSLLAELNGTLAFGNSATQKPLQLADLLVGTLRRHLAGDRNEDRFCFVKPLLHHLGAVSVKQ</sequence>
<proteinExistence type="predicted"/>
<protein>
    <recommendedName>
        <fullName evidence="3">DUF3800 domain-containing protein</fullName>
    </recommendedName>
</protein>
<dbReference type="EMBL" id="PXYV01000031">
    <property type="protein sequence ID" value="PSR21574.1"/>
    <property type="molecule type" value="Genomic_DNA"/>
</dbReference>
<dbReference type="Proteomes" id="UP000241848">
    <property type="component" value="Unassembled WGS sequence"/>
</dbReference>
<gene>
    <name evidence="1" type="ORF">C7B45_10205</name>
</gene>
<dbReference type="AlphaFoldDB" id="A0A2T2WH58"/>
<evidence type="ECO:0000313" key="2">
    <source>
        <dbReference type="Proteomes" id="UP000241848"/>
    </source>
</evidence>
<organism evidence="1 2">
    <name type="scientific">Sulfobacillus acidophilus</name>
    <dbReference type="NCBI Taxonomy" id="53633"/>
    <lineage>
        <taxon>Bacteria</taxon>
        <taxon>Bacillati</taxon>
        <taxon>Bacillota</taxon>
        <taxon>Clostridia</taxon>
        <taxon>Eubacteriales</taxon>
        <taxon>Clostridiales Family XVII. Incertae Sedis</taxon>
        <taxon>Sulfobacillus</taxon>
    </lineage>
</organism>
<accession>A0A2T2WH58</accession>